<dbReference type="OrthoDB" id="7875733at2"/>
<protein>
    <submittedName>
        <fullName evidence="1">Uncharacterized protein</fullName>
    </submittedName>
</protein>
<evidence type="ECO:0000313" key="2">
    <source>
        <dbReference type="Proteomes" id="UP000186228"/>
    </source>
</evidence>
<dbReference type="STRING" id="52131.GA0061100_1273"/>
<dbReference type="EMBL" id="FMAC01000027">
    <property type="protein sequence ID" value="SCB40758.1"/>
    <property type="molecule type" value="Genomic_DNA"/>
</dbReference>
<sequence>MGQTIEFQASSSSLAREETNDLPLRGVGDTVANKAFPEAVFFLASGMFEAHKTSPRTAALFATQQRWLLSHAALAHFFQPIGDIEPGISRRSLGFLGPILGLSSRNTAYAFFDEALKYGVIEPVDGRAIGHGRLLARPSADSLSLLVLWYDLHFQALDLLDGGQRHTQFSTRWEGLLPLIQPIVANGLFFSHDVRAPGPLFTIFTWADSGGWVMDRLIASVDWQALSQQDRYLTDVTSIGYLARSTGLSNAHTSRKISEAQSIGGLGWIGRPGHSPLWISRSFYEEYSRFQARKLVILDGALTKALTGDVPASQQTDDCA</sequence>
<name>A0A1C3WLF5_9HYPH</name>
<evidence type="ECO:0000313" key="1">
    <source>
        <dbReference type="EMBL" id="SCB40758.1"/>
    </source>
</evidence>
<dbReference type="AlphaFoldDB" id="A0A1C3WLF5"/>
<dbReference type="Proteomes" id="UP000186228">
    <property type="component" value="Unassembled WGS sequence"/>
</dbReference>
<dbReference type="RefSeq" id="WP_075857214.1">
    <property type="nucleotide sequence ID" value="NZ_FMAC01000027.1"/>
</dbReference>
<proteinExistence type="predicted"/>
<keyword evidence="2" id="KW-1185">Reference proteome</keyword>
<gene>
    <name evidence="1" type="ORF">GA0061100_1273</name>
</gene>
<accession>A0A1C3WLF5</accession>
<organism evidence="1 2">
    <name type="scientific">Rhizobium hainanense</name>
    <dbReference type="NCBI Taxonomy" id="52131"/>
    <lineage>
        <taxon>Bacteria</taxon>
        <taxon>Pseudomonadati</taxon>
        <taxon>Pseudomonadota</taxon>
        <taxon>Alphaproteobacteria</taxon>
        <taxon>Hyphomicrobiales</taxon>
        <taxon>Rhizobiaceae</taxon>
        <taxon>Rhizobium/Agrobacterium group</taxon>
        <taxon>Rhizobium</taxon>
    </lineage>
</organism>
<reference evidence="2" key="1">
    <citation type="submission" date="2016-08" db="EMBL/GenBank/DDBJ databases">
        <authorList>
            <person name="Varghese N."/>
            <person name="Submissions Spin"/>
        </authorList>
    </citation>
    <scope>NUCLEOTIDE SEQUENCE [LARGE SCALE GENOMIC DNA]</scope>
    <source>
        <strain evidence="2">CCBAU 57015</strain>
    </source>
</reference>